<proteinExistence type="predicted"/>
<dbReference type="Proteomes" id="UP001151760">
    <property type="component" value="Unassembled WGS sequence"/>
</dbReference>
<comment type="caution">
    <text evidence="1">The sequence shown here is derived from an EMBL/GenBank/DDBJ whole genome shotgun (WGS) entry which is preliminary data.</text>
</comment>
<accession>A0ABQ5EZV5</accession>
<dbReference type="EMBL" id="BQNB010016832">
    <property type="protein sequence ID" value="GJT56318.1"/>
    <property type="molecule type" value="Genomic_DNA"/>
</dbReference>
<name>A0ABQ5EZV5_9ASTR</name>
<reference evidence="1" key="2">
    <citation type="submission" date="2022-01" db="EMBL/GenBank/DDBJ databases">
        <authorList>
            <person name="Yamashiro T."/>
            <person name="Shiraishi A."/>
            <person name="Satake H."/>
            <person name="Nakayama K."/>
        </authorList>
    </citation>
    <scope>NUCLEOTIDE SEQUENCE</scope>
</reference>
<sequence>MEKIMTMIIQESKEVPRELVNLLAMNGKSNKEIASPVCTQLAKKVLKTYADQLNPDISDMTIRRCVHSESEKNSLASADTPVTLALF</sequence>
<evidence type="ECO:0000313" key="2">
    <source>
        <dbReference type="Proteomes" id="UP001151760"/>
    </source>
</evidence>
<gene>
    <name evidence="1" type="ORF">Tco_0991372</name>
</gene>
<reference evidence="1" key="1">
    <citation type="journal article" date="2022" name="Int. J. Mol. Sci.">
        <title>Draft Genome of Tanacetum Coccineum: Genomic Comparison of Closely Related Tanacetum-Family Plants.</title>
        <authorList>
            <person name="Yamashiro T."/>
            <person name="Shiraishi A."/>
            <person name="Nakayama K."/>
            <person name="Satake H."/>
        </authorList>
    </citation>
    <scope>NUCLEOTIDE SEQUENCE</scope>
</reference>
<organism evidence="1 2">
    <name type="scientific">Tanacetum coccineum</name>
    <dbReference type="NCBI Taxonomy" id="301880"/>
    <lineage>
        <taxon>Eukaryota</taxon>
        <taxon>Viridiplantae</taxon>
        <taxon>Streptophyta</taxon>
        <taxon>Embryophyta</taxon>
        <taxon>Tracheophyta</taxon>
        <taxon>Spermatophyta</taxon>
        <taxon>Magnoliopsida</taxon>
        <taxon>eudicotyledons</taxon>
        <taxon>Gunneridae</taxon>
        <taxon>Pentapetalae</taxon>
        <taxon>asterids</taxon>
        <taxon>campanulids</taxon>
        <taxon>Asterales</taxon>
        <taxon>Asteraceae</taxon>
        <taxon>Asteroideae</taxon>
        <taxon>Anthemideae</taxon>
        <taxon>Anthemidinae</taxon>
        <taxon>Tanacetum</taxon>
    </lineage>
</organism>
<evidence type="ECO:0000313" key="1">
    <source>
        <dbReference type="EMBL" id="GJT56318.1"/>
    </source>
</evidence>
<keyword evidence="2" id="KW-1185">Reference proteome</keyword>
<protein>
    <submittedName>
        <fullName evidence="1">Uncharacterized protein</fullName>
    </submittedName>
</protein>